<evidence type="ECO:0000256" key="8">
    <source>
        <dbReference type="RuleBase" id="RU362002"/>
    </source>
</evidence>
<feature type="transmembrane region" description="Helical" evidence="8">
    <location>
        <begin position="93"/>
        <end position="113"/>
    </location>
</feature>
<dbReference type="PROSITE" id="PS01219">
    <property type="entry name" value="AMMONIUM_TRANSP"/>
    <property type="match status" value="1"/>
</dbReference>
<dbReference type="Pfam" id="PF00909">
    <property type="entry name" value="Ammonium_transp"/>
    <property type="match status" value="1"/>
</dbReference>
<proteinExistence type="inferred from homology"/>
<dbReference type="GO" id="GO:0008519">
    <property type="term" value="F:ammonium channel activity"/>
    <property type="evidence" value="ECO:0007669"/>
    <property type="project" value="InterPro"/>
</dbReference>
<feature type="domain" description="Ammonium transporter AmtB-like" evidence="10">
    <location>
        <begin position="53"/>
        <end position="449"/>
    </location>
</feature>
<feature type="transmembrane region" description="Helical" evidence="8">
    <location>
        <begin position="277"/>
        <end position="298"/>
    </location>
</feature>
<comment type="similarity">
    <text evidence="2 8">Belongs to the ammonia transporter channel (TC 1.A.11.2) family.</text>
</comment>
<dbReference type="RefSeq" id="WP_099326670.1">
    <property type="nucleotide sequence ID" value="NZ_CP049055.1"/>
</dbReference>
<dbReference type="PANTHER" id="PTHR11730">
    <property type="entry name" value="AMMONIUM TRANSPORTER"/>
    <property type="match status" value="1"/>
</dbReference>
<feature type="transmembrane region" description="Helical" evidence="8">
    <location>
        <begin position="305"/>
        <end position="325"/>
    </location>
</feature>
<evidence type="ECO:0000256" key="9">
    <source>
        <dbReference type="SAM" id="Coils"/>
    </source>
</evidence>
<dbReference type="InterPro" id="IPR029020">
    <property type="entry name" value="Ammonium/urea_transptr"/>
</dbReference>
<evidence type="ECO:0000313" key="14">
    <source>
        <dbReference type="Proteomes" id="UP000501926"/>
    </source>
</evidence>
<evidence type="ECO:0000256" key="6">
    <source>
        <dbReference type="ARBA" id="ARBA00023136"/>
    </source>
</evidence>
<evidence type="ECO:0000256" key="1">
    <source>
        <dbReference type="ARBA" id="ARBA00004141"/>
    </source>
</evidence>
<feature type="transmembrane region" description="Helical" evidence="8">
    <location>
        <begin position="133"/>
        <end position="152"/>
    </location>
</feature>
<dbReference type="PANTHER" id="PTHR11730:SF6">
    <property type="entry name" value="AMMONIUM TRANSPORTER"/>
    <property type="match status" value="1"/>
</dbReference>
<reference evidence="11 14" key="3">
    <citation type="submission" date="2020-02" db="EMBL/GenBank/DDBJ databases">
        <title>Newly sequenced genome of strain CSTR1 showed variability in Candidatus Kuenenia stuttgartiensis genomes.</title>
        <authorList>
            <person name="Ding C."/>
            <person name="Adrian L."/>
        </authorList>
    </citation>
    <scope>NUCLEOTIDE SEQUENCE [LARGE SCALE GENOMIC DNA]</scope>
    <source>
        <strain evidence="11 14">CSTR1</strain>
    </source>
</reference>
<reference evidence="12" key="1">
    <citation type="submission" date="2017-10" db="EMBL/GenBank/DDBJ databases">
        <authorList>
            <person name="Banno H."/>
            <person name="Chua N.-H."/>
        </authorList>
    </citation>
    <scope>NUCLEOTIDE SEQUENCE [LARGE SCALE GENOMIC DNA]</scope>
    <source>
        <strain evidence="12">Kuenenia_mbr1_ru-nijmegen</strain>
    </source>
</reference>
<dbReference type="Proteomes" id="UP000501926">
    <property type="component" value="Chromosome"/>
</dbReference>
<dbReference type="InterPro" id="IPR001905">
    <property type="entry name" value="Ammonium_transpt"/>
</dbReference>
<keyword evidence="4 8" id="KW-0812">Transmembrane</keyword>
<dbReference type="InterPro" id="IPR018047">
    <property type="entry name" value="Ammonium_transpt_CS"/>
</dbReference>
<feature type="transmembrane region" description="Helical" evidence="8">
    <location>
        <begin position="164"/>
        <end position="186"/>
    </location>
</feature>
<keyword evidence="5 8" id="KW-1133">Transmembrane helix</keyword>
<keyword evidence="7 8" id="KW-0924">Ammonia transport</keyword>
<feature type="transmembrane region" description="Helical" evidence="8">
    <location>
        <begin position="248"/>
        <end position="265"/>
    </location>
</feature>
<evidence type="ECO:0000256" key="2">
    <source>
        <dbReference type="ARBA" id="ARBA00005887"/>
    </source>
</evidence>
<protein>
    <recommendedName>
        <fullName evidence="8">Ammonium transporter</fullName>
    </recommendedName>
</protein>
<dbReference type="AlphaFoldDB" id="A0A2C9CKL7"/>
<feature type="transmembrane region" description="Helical" evidence="8">
    <location>
        <begin position="364"/>
        <end position="387"/>
    </location>
</feature>
<dbReference type="GO" id="GO:0097272">
    <property type="term" value="P:ammonium homeostasis"/>
    <property type="evidence" value="ECO:0007669"/>
    <property type="project" value="TreeGrafter"/>
</dbReference>
<keyword evidence="6 8" id="KW-0472">Membrane</keyword>
<evidence type="ECO:0000259" key="10">
    <source>
        <dbReference type="Pfam" id="PF00909"/>
    </source>
</evidence>
<dbReference type="OrthoDB" id="9762493at2"/>
<dbReference type="InterPro" id="IPR024041">
    <property type="entry name" value="NH4_transpt_AmtB-like_dom"/>
</dbReference>
<keyword evidence="13" id="KW-1185">Reference proteome</keyword>
<dbReference type="EMBL" id="CP049055">
    <property type="protein sequence ID" value="QII12244.1"/>
    <property type="molecule type" value="Genomic_DNA"/>
</dbReference>
<evidence type="ECO:0000313" key="13">
    <source>
        <dbReference type="Proteomes" id="UP000221734"/>
    </source>
</evidence>
<dbReference type="GO" id="GO:0005886">
    <property type="term" value="C:plasma membrane"/>
    <property type="evidence" value="ECO:0007669"/>
    <property type="project" value="UniProtKB-SubCell"/>
</dbReference>
<reference evidence="13" key="2">
    <citation type="submission" date="2017-10" db="EMBL/GenBank/DDBJ databases">
        <authorList>
            <person name="Frank J."/>
        </authorList>
    </citation>
    <scope>NUCLEOTIDE SEQUENCE [LARGE SCALE GENOMIC DNA]</scope>
</reference>
<name>A0A2C9CKL7_KUEST</name>
<dbReference type="Gene3D" id="1.10.3430.10">
    <property type="entry name" value="Ammonium transporter AmtB like domains"/>
    <property type="match status" value="1"/>
</dbReference>
<feature type="coiled-coil region" evidence="9">
    <location>
        <begin position="465"/>
        <end position="503"/>
    </location>
</feature>
<dbReference type="EMBL" id="LT934425">
    <property type="protein sequence ID" value="SOH06195.1"/>
    <property type="molecule type" value="Genomic_DNA"/>
</dbReference>
<dbReference type="Proteomes" id="UP000221734">
    <property type="component" value="Chromosome Kuenenia_stuttgartiensis_MBR1"/>
</dbReference>
<dbReference type="SUPFAM" id="SSF111352">
    <property type="entry name" value="Ammonium transporter"/>
    <property type="match status" value="1"/>
</dbReference>
<dbReference type="KEGG" id="kst:KSMBR1_3722"/>
<evidence type="ECO:0000313" key="11">
    <source>
        <dbReference type="EMBL" id="QII12244.1"/>
    </source>
</evidence>
<accession>A0A2C9CKL7</accession>
<comment type="subcellular location">
    <subcellularLocation>
        <location evidence="8">Cell membrane</location>
        <topology evidence="8">Multi-pass membrane protein</topology>
    </subcellularLocation>
    <subcellularLocation>
        <location evidence="1">Membrane</location>
        <topology evidence="1">Multi-pass membrane protein</topology>
    </subcellularLocation>
</comment>
<organism evidence="12 13">
    <name type="scientific">Kuenenia stuttgartiensis</name>
    <dbReference type="NCBI Taxonomy" id="174633"/>
    <lineage>
        <taxon>Bacteria</taxon>
        <taxon>Pseudomonadati</taxon>
        <taxon>Planctomycetota</taxon>
        <taxon>Candidatus Brocadiia</taxon>
        <taxon>Candidatus Brocadiales</taxon>
        <taxon>Candidatus Brocadiaceae</taxon>
        <taxon>Candidatus Kuenenia</taxon>
    </lineage>
</organism>
<dbReference type="NCBIfam" id="TIGR00836">
    <property type="entry name" value="amt"/>
    <property type="match status" value="1"/>
</dbReference>
<evidence type="ECO:0000256" key="3">
    <source>
        <dbReference type="ARBA" id="ARBA00022448"/>
    </source>
</evidence>
<feature type="transmembrane region" description="Helical" evidence="8">
    <location>
        <begin position="12"/>
        <end position="32"/>
    </location>
</feature>
<evidence type="ECO:0000256" key="7">
    <source>
        <dbReference type="ARBA" id="ARBA00023177"/>
    </source>
</evidence>
<feature type="transmembrane region" description="Helical" evidence="8">
    <location>
        <begin position="206"/>
        <end position="227"/>
    </location>
</feature>
<keyword evidence="3 8" id="KW-0813">Transport</keyword>
<sequence>MSNIQSDNRHKRQIIIIFACIIATALVFYPHYNVHAENEETSLQLIQKKLDFIWIIVAASMVFFMQVGFTAYEAGSVQAKNAISVSIKNILNFLISSITYFIVGFGIMFGVSYNGYIGISNFLLYGIDTHLTSLGYAFVFIQLVFAGTAATITSGAYAERAKLLTHICTTIVVVCLIYPVFGHWAWGHLLHTQQYGWLERLGFIDFAGSTVVHSVSGWIALSGAIVLGPRTGKFNPDGTVNRMYGHNLPLATIGTFFLWFGWFGFNGGALLQADTSIGLVIINTTLSGSVAGVAAAVFRKLKNKTLDAAEILLGIMGGIVAIGAGCSRVSPVYACIVGLCAGIIAILAKDFIEKILRVDDPVGAVPVHGFCGVWGTLAVSLFTPVSAFSMTNFSRLLQVGVQCLGIIVAFAWAFSLGLLFFWCMKKLVGIRISTEEEVKGLNISEYADVTSWLDFVKITKVQDLNAALQDKIKDRTRELEDIKRNLEEDVKKRTSELEKSRDDFKKKAEQLENFAKVAVGRELKMKKMEEDLYALKKPK</sequence>
<gene>
    <name evidence="12" type="primary">amtb_1</name>
    <name evidence="11" type="ORF">KsCSTR_28650</name>
    <name evidence="12" type="ORF">KSMBR1_3722</name>
</gene>
<feature type="transmembrane region" description="Helical" evidence="8">
    <location>
        <begin position="331"/>
        <end position="352"/>
    </location>
</feature>
<keyword evidence="9" id="KW-0175">Coiled coil</keyword>
<evidence type="ECO:0000256" key="5">
    <source>
        <dbReference type="ARBA" id="ARBA00022989"/>
    </source>
</evidence>
<evidence type="ECO:0000256" key="4">
    <source>
        <dbReference type="ARBA" id="ARBA00022692"/>
    </source>
</evidence>
<evidence type="ECO:0000313" key="12">
    <source>
        <dbReference type="EMBL" id="SOH06195.1"/>
    </source>
</evidence>
<feature type="transmembrane region" description="Helical" evidence="8">
    <location>
        <begin position="52"/>
        <end position="72"/>
    </location>
</feature>
<feature type="transmembrane region" description="Helical" evidence="8">
    <location>
        <begin position="399"/>
        <end position="423"/>
    </location>
</feature>